<dbReference type="Proteomes" id="UP000177199">
    <property type="component" value="Unassembled WGS sequence"/>
</dbReference>
<accession>A0A1F7HHH0</accession>
<reference evidence="1 2" key="1">
    <citation type="journal article" date="2016" name="Nat. Commun.">
        <title>Thousands of microbial genomes shed light on interconnected biogeochemical processes in an aquifer system.</title>
        <authorList>
            <person name="Anantharaman K."/>
            <person name="Brown C.T."/>
            <person name="Hug L.A."/>
            <person name="Sharon I."/>
            <person name="Castelle C.J."/>
            <person name="Probst A.J."/>
            <person name="Thomas B.C."/>
            <person name="Singh A."/>
            <person name="Wilkins M.J."/>
            <person name="Karaoz U."/>
            <person name="Brodie E.L."/>
            <person name="Williams K.H."/>
            <person name="Hubbard S.S."/>
            <person name="Banfield J.F."/>
        </authorList>
    </citation>
    <scope>NUCLEOTIDE SEQUENCE [LARGE SCALE GENOMIC DNA]</scope>
</reference>
<evidence type="ECO:0000313" key="1">
    <source>
        <dbReference type="EMBL" id="OGK30661.1"/>
    </source>
</evidence>
<dbReference type="AlphaFoldDB" id="A0A1F7HHH0"/>
<name>A0A1F7HHH0_9BACT</name>
<protein>
    <submittedName>
        <fullName evidence="1">Uncharacterized protein</fullName>
    </submittedName>
</protein>
<sequence length="229" mass="26765">MSFFSRKHEVNLEDFCRDFYDNMILNPVITKIDVGGAFIDVIKKEITEIYPKFANVNLQKLKEELIILRFELFALAWTHKFVSGKIVVAQSSFTKRYLHEKGRNDIWTGMEDYNKIIDGATLHWLTNLGKMNLSFNYHMREDLTAENIKDAKELGINIDESIERVNNRLWSEPAWKQKLLLGPLVFTLWNRLGFNSKEGNEEAEFRLAVVLRGLYDGAQQSWDKIKIKS</sequence>
<gene>
    <name evidence="1" type="ORF">A3F29_02995</name>
</gene>
<evidence type="ECO:0000313" key="2">
    <source>
        <dbReference type="Proteomes" id="UP000177199"/>
    </source>
</evidence>
<proteinExistence type="predicted"/>
<comment type="caution">
    <text evidence="1">The sequence shown here is derived from an EMBL/GenBank/DDBJ whole genome shotgun (WGS) entry which is preliminary data.</text>
</comment>
<dbReference type="EMBL" id="MFZV01000042">
    <property type="protein sequence ID" value="OGK30661.1"/>
    <property type="molecule type" value="Genomic_DNA"/>
</dbReference>
<organism evidence="1 2">
    <name type="scientific">Candidatus Roizmanbacteria bacterium RIFCSPHIGHO2_12_FULL_33_9</name>
    <dbReference type="NCBI Taxonomy" id="1802045"/>
    <lineage>
        <taxon>Bacteria</taxon>
        <taxon>Candidatus Roizmaniibacteriota</taxon>
    </lineage>
</organism>